<feature type="region of interest" description="Disordered" evidence="1">
    <location>
        <begin position="28"/>
        <end position="102"/>
    </location>
</feature>
<keyword evidence="4" id="KW-1185">Reference proteome</keyword>
<name>A0ABY9H1N0_9GAMM</name>
<sequence>MMSKEFLKKLGIVGITFGLAASPLAFADFHDEEPQDPVPQEEPAPDENYGSAGADDTFESTDFEASEYEEEEEEEEWTFDDEEEEEEEEWETPDEDDEESTW</sequence>
<reference evidence="3 4" key="1">
    <citation type="submission" date="2023-08" db="EMBL/GenBank/DDBJ databases">
        <title>Transcriptome Analysis of Halomonas alkalicola CICC 11012s to Identify the Genes Involved in Alkaline Tolerances.</title>
        <authorList>
            <person name="Zhai L."/>
        </authorList>
    </citation>
    <scope>NUCLEOTIDE SEQUENCE [LARGE SCALE GENOMIC DNA]</scope>
    <source>
        <strain evidence="3 4">CICC 11012s</strain>
    </source>
</reference>
<feature type="chain" id="PRO_5047549497" evidence="2">
    <location>
        <begin position="28"/>
        <end position="102"/>
    </location>
</feature>
<feature type="signal peptide" evidence="2">
    <location>
        <begin position="1"/>
        <end position="27"/>
    </location>
</feature>
<dbReference type="Proteomes" id="UP001235344">
    <property type="component" value="Chromosome"/>
</dbReference>
<protein>
    <submittedName>
        <fullName evidence="3">Uncharacterized protein</fullName>
    </submittedName>
</protein>
<gene>
    <name evidence="3" type="ORF">B6N23_11310</name>
</gene>
<evidence type="ECO:0000313" key="3">
    <source>
        <dbReference type="EMBL" id="WLI72377.1"/>
    </source>
</evidence>
<evidence type="ECO:0000256" key="1">
    <source>
        <dbReference type="SAM" id="MobiDB-lite"/>
    </source>
</evidence>
<dbReference type="RefSeq" id="WP_302139704.1">
    <property type="nucleotide sequence ID" value="NZ_CP130143.1"/>
</dbReference>
<keyword evidence="2" id="KW-0732">Signal</keyword>
<organism evidence="3 4">
    <name type="scientific">Halomonas alkalicola</name>
    <dbReference type="NCBI Taxonomy" id="1930622"/>
    <lineage>
        <taxon>Bacteria</taxon>
        <taxon>Pseudomonadati</taxon>
        <taxon>Pseudomonadota</taxon>
        <taxon>Gammaproteobacteria</taxon>
        <taxon>Oceanospirillales</taxon>
        <taxon>Halomonadaceae</taxon>
        <taxon>Halomonas</taxon>
    </lineage>
</organism>
<proteinExistence type="predicted"/>
<evidence type="ECO:0000256" key="2">
    <source>
        <dbReference type="SAM" id="SignalP"/>
    </source>
</evidence>
<accession>A0ABY9H1N0</accession>
<dbReference type="EMBL" id="CP131913">
    <property type="protein sequence ID" value="WLI72377.1"/>
    <property type="molecule type" value="Genomic_DNA"/>
</dbReference>
<evidence type="ECO:0000313" key="4">
    <source>
        <dbReference type="Proteomes" id="UP001235344"/>
    </source>
</evidence>
<feature type="compositionally biased region" description="Acidic residues" evidence="1">
    <location>
        <begin position="56"/>
        <end position="102"/>
    </location>
</feature>